<keyword evidence="1" id="KW-0472">Membrane</keyword>
<keyword evidence="3" id="KW-1185">Reference proteome</keyword>
<gene>
    <name evidence="2" type="primary">mshO</name>
    <name evidence="2" type="ORF">OTERR_05100</name>
</gene>
<reference evidence="2 3" key="1">
    <citation type="submission" date="2017-07" db="EMBL/GenBank/DDBJ databases">
        <title>Complete genome sequence of Oryzomicrobium terrae TPP412.</title>
        <authorList>
            <person name="Chiu L.-W."/>
            <person name="Lo K.-J."/>
            <person name="Tsai Y.-M."/>
            <person name="Lin S.-S."/>
            <person name="Kuo C.-H."/>
            <person name="Liu C.-T."/>
        </authorList>
    </citation>
    <scope>NUCLEOTIDE SEQUENCE [LARGE SCALE GENOMIC DNA]</scope>
    <source>
        <strain evidence="2 3">TPP412</strain>
    </source>
</reference>
<protein>
    <submittedName>
        <fullName evidence="2">MSHA biogenesis protein MshO</fullName>
    </submittedName>
</protein>
<dbReference type="SUPFAM" id="SSF54523">
    <property type="entry name" value="Pili subunits"/>
    <property type="match status" value="1"/>
</dbReference>
<dbReference type="PROSITE" id="PS00409">
    <property type="entry name" value="PROKAR_NTER_METHYL"/>
    <property type="match status" value="1"/>
</dbReference>
<dbReference type="RefSeq" id="WP_149424763.1">
    <property type="nucleotide sequence ID" value="NZ_CP022579.1"/>
</dbReference>
<dbReference type="Pfam" id="PF07963">
    <property type="entry name" value="N_methyl"/>
    <property type="match status" value="1"/>
</dbReference>
<feature type="transmembrane region" description="Helical" evidence="1">
    <location>
        <begin position="15"/>
        <end position="39"/>
    </location>
</feature>
<keyword evidence="1" id="KW-0812">Transmembrane</keyword>
<dbReference type="InterPro" id="IPR012902">
    <property type="entry name" value="N_methyl_site"/>
</dbReference>
<dbReference type="EMBL" id="CP022579">
    <property type="protein sequence ID" value="QEL63986.1"/>
    <property type="molecule type" value="Genomic_DNA"/>
</dbReference>
<proteinExistence type="predicted"/>
<dbReference type="KEGG" id="otr:OTERR_05100"/>
<dbReference type="AlphaFoldDB" id="A0A5C1E4Y2"/>
<keyword evidence="1" id="KW-1133">Transmembrane helix</keyword>
<dbReference type="InterPro" id="IPR045584">
    <property type="entry name" value="Pilin-like"/>
</dbReference>
<accession>A0A5C1E4Y2</accession>
<sequence length="302" mass="31499">MSVMNPMRGPHPVGGFTLVEMVVVIAIAGVIAAGVAMFIRQPVVSAMDTMRRAEYSDIADTALRRMARDIRRAVPNSVRVSLVGSTYYLEFLQTRSGGRYRRAPDPSVTCAGADDSKAGCNSLEFTRADASFEVLGGSVAVRGGDSVVIYNLGIAGADAYNGDTRRAVNCAATPGCPGNVTALALTTTAPFPLESPDGRFLIVDTPVTYVCAPGANGTLTRYWGYGIALAQPTDATAAPLANASQARLADRVTACQITYATGTEAQRHGLVTLRLTIGSPGGNGDAPVNVSLYHAVQVSNVP</sequence>
<dbReference type="Gene3D" id="3.30.700.10">
    <property type="entry name" value="Glycoprotein, Type 4 Pilin"/>
    <property type="match status" value="1"/>
</dbReference>
<organism evidence="2 3">
    <name type="scientific">Oryzomicrobium terrae</name>
    <dbReference type="NCBI Taxonomy" id="1735038"/>
    <lineage>
        <taxon>Bacteria</taxon>
        <taxon>Pseudomonadati</taxon>
        <taxon>Pseudomonadota</taxon>
        <taxon>Betaproteobacteria</taxon>
        <taxon>Rhodocyclales</taxon>
        <taxon>Rhodocyclaceae</taxon>
        <taxon>Oryzomicrobium</taxon>
    </lineage>
</organism>
<dbReference type="Proteomes" id="UP000323671">
    <property type="component" value="Chromosome"/>
</dbReference>
<evidence type="ECO:0000313" key="2">
    <source>
        <dbReference type="EMBL" id="QEL63986.1"/>
    </source>
</evidence>
<evidence type="ECO:0000313" key="3">
    <source>
        <dbReference type="Proteomes" id="UP000323671"/>
    </source>
</evidence>
<name>A0A5C1E4Y2_9RHOO</name>
<evidence type="ECO:0000256" key="1">
    <source>
        <dbReference type="SAM" id="Phobius"/>
    </source>
</evidence>
<dbReference type="NCBIfam" id="TIGR02532">
    <property type="entry name" value="IV_pilin_GFxxxE"/>
    <property type="match status" value="1"/>
</dbReference>